<reference evidence="1 2" key="1">
    <citation type="submission" date="2018-04" db="EMBL/GenBank/DDBJ databases">
        <title>Genomic Encyclopedia of Archaeal and Bacterial Type Strains, Phase II (KMG-II): from individual species to whole genera.</title>
        <authorList>
            <person name="Goeker M."/>
        </authorList>
    </citation>
    <scope>NUCLEOTIDE SEQUENCE [LARGE SCALE GENOMIC DNA]</scope>
    <source>
        <strain evidence="1 2">DSM 21823</strain>
    </source>
</reference>
<dbReference type="AlphaFoldDB" id="A0A2T6BC12"/>
<dbReference type="OrthoDB" id="7666974at2"/>
<evidence type="ECO:0000313" key="1">
    <source>
        <dbReference type="EMBL" id="PTX53597.1"/>
    </source>
</evidence>
<proteinExistence type="predicted"/>
<dbReference type="EMBL" id="QBKP01000001">
    <property type="protein sequence ID" value="PTX53597.1"/>
    <property type="molecule type" value="Genomic_DNA"/>
</dbReference>
<comment type="caution">
    <text evidence="1">The sequence shown here is derived from an EMBL/GenBank/DDBJ whole genome shotgun (WGS) entry which is preliminary data.</text>
</comment>
<dbReference type="Gene3D" id="3.40.50.150">
    <property type="entry name" value="Vaccinia Virus protein VP39"/>
    <property type="match status" value="1"/>
</dbReference>
<dbReference type="InterPro" id="IPR029063">
    <property type="entry name" value="SAM-dependent_MTases_sf"/>
</dbReference>
<sequence length="256" mass="27811">MQLDIDIGAEAQRPEIRSLDLTAFGPQDLLNLILQRSEVLFDWPQPGQVIKAWNAGDEAPIAEAVEKLGIEIAYRAAGVIFAEYTLLAPVLQKLAPKRFADIGCGYALFDLFLARETGCDLLLIDLESNERRHFGFAKDGAAYSSLATARAMLLANGIAAGRIELLNPRDRAPEEAGPVDCAASFLSCGFHYPLDPYLPFLDKALAPGGAALFDLRAGRAETQLAKLRSRGAVEVLSEQPKYLRVMMRKGVGHDAA</sequence>
<dbReference type="RefSeq" id="WP_054304509.1">
    <property type="nucleotide sequence ID" value="NZ_QBKP01000001.1"/>
</dbReference>
<dbReference type="SUPFAM" id="SSF53335">
    <property type="entry name" value="S-adenosyl-L-methionine-dependent methyltransferases"/>
    <property type="match status" value="1"/>
</dbReference>
<protein>
    <recommendedName>
        <fullName evidence="3">Methyltransferase family protein</fullName>
    </recommendedName>
</protein>
<name>A0A2T6BC12_9RHOB</name>
<evidence type="ECO:0000313" key="2">
    <source>
        <dbReference type="Proteomes" id="UP000244224"/>
    </source>
</evidence>
<organism evidence="1 2">
    <name type="scientific">Gemmobacter caeni</name>
    <dbReference type="NCBI Taxonomy" id="589035"/>
    <lineage>
        <taxon>Bacteria</taxon>
        <taxon>Pseudomonadati</taxon>
        <taxon>Pseudomonadota</taxon>
        <taxon>Alphaproteobacteria</taxon>
        <taxon>Rhodobacterales</taxon>
        <taxon>Paracoccaceae</taxon>
        <taxon>Gemmobacter</taxon>
    </lineage>
</organism>
<accession>A0A2T6BC12</accession>
<gene>
    <name evidence="1" type="ORF">C8N34_101518</name>
</gene>
<evidence type="ECO:0008006" key="3">
    <source>
        <dbReference type="Google" id="ProtNLM"/>
    </source>
</evidence>
<dbReference type="Proteomes" id="UP000244224">
    <property type="component" value="Unassembled WGS sequence"/>
</dbReference>
<keyword evidence="2" id="KW-1185">Reference proteome</keyword>